<sequence length="174" mass="18558">MNLPKLTLVLGGAASGKSFWAEQLVGRAGRPKAYIATAQAWDAEMQAKIARHREMRGPLWRTIEAPRDVASTLGGILPTETALLDCATLWLTNTMLAEADLPTEEERLLAALGACPAPVVVVSNELGLGLVPETALGRRFRDAQGRLNQRLATQADLVVFVAAGLPLVLKGVLP</sequence>
<dbReference type="EC" id="2.7.1.156" evidence="14"/>
<dbReference type="GO" id="GO:0008820">
    <property type="term" value="F:cobinamide phosphate guanylyltransferase activity"/>
    <property type="evidence" value="ECO:0007669"/>
    <property type="project" value="UniProtKB-UniRule"/>
</dbReference>
<dbReference type="AlphaFoldDB" id="A0A5C4NED0"/>
<evidence type="ECO:0000256" key="2">
    <source>
        <dbReference type="ARBA" id="ARBA00000711"/>
    </source>
</evidence>
<comment type="catalytic activity">
    <reaction evidence="1 14">
        <text>adenosylcob(III)inamide + ATP = adenosylcob(III)inamide phosphate + ADP + H(+)</text>
        <dbReference type="Rhea" id="RHEA:15769"/>
        <dbReference type="ChEBI" id="CHEBI:2480"/>
        <dbReference type="ChEBI" id="CHEBI:15378"/>
        <dbReference type="ChEBI" id="CHEBI:30616"/>
        <dbReference type="ChEBI" id="CHEBI:58502"/>
        <dbReference type="ChEBI" id="CHEBI:456216"/>
        <dbReference type="EC" id="2.7.1.156"/>
    </reaction>
</comment>
<dbReference type="GO" id="GO:0005524">
    <property type="term" value="F:ATP binding"/>
    <property type="evidence" value="ECO:0007669"/>
    <property type="project" value="UniProtKB-UniRule"/>
</dbReference>
<dbReference type="GO" id="GO:0043752">
    <property type="term" value="F:adenosylcobinamide kinase activity"/>
    <property type="evidence" value="ECO:0007669"/>
    <property type="project" value="UniProtKB-EC"/>
</dbReference>
<dbReference type="SUPFAM" id="SSF52540">
    <property type="entry name" value="P-loop containing nucleoside triphosphate hydrolases"/>
    <property type="match status" value="1"/>
</dbReference>
<feature type="binding site" evidence="16">
    <location>
        <begin position="53"/>
        <end position="56"/>
    </location>
    <ligand>
        <name>GTP</name>
        <dbReference type="ChEBI" id="CHEBI:37565"/>
    </ligand>
</feature>
<keyword evidence="11 14" id="KW-0418">Kinase</keyword>
<dbReference type="Proteomes" id="UP000305709">
    <property type="component" value="Unassembled WGS sequence"/>
</dbReference>
<dbReference type="EC" id="2.7.7.62" evidence="14"/>
<dbReference type="PIRSF" id="PIRSF006135">
    <property type="entry name" value="CobU"/>
    <property type="match status" value="1"/>
</dbReference>
<evidence type="ECO:0000256" key="14">
    <source>
        <dbReference type="PIRNR" id="PIRNR006135"/>
    </source>
</evidence>
<keyword evidence="9 14" id="KW-0808">Transferase</keyword>
<evidence type="ECO:0000256" key="1">
    <source>
        <dbReference type="ARBA" id="ARBA00000312"/>
    </source>
</evidence>
<evidence type="ECO:0000256" key="16">
    <source>
        <dbReference type="PIRSR" id="PIRSR006135-2"/>
    </source>
</evidence>
<evidence type="ECO:0000313" key="18">
    <source>
        <dbReference type="Proteomes" id="UP000305709"/>
    </source>
</evidence>
<evidence type="ECO:0000256" key="7">
    <source>
        <dbReference type="ARBA" id="ARBA00007490"/>
    </source>
</evidence>
<dbReference type="GO" id="GO:0009236">
    <property type="term" value="P:cobalamin biosynthetic process"/>
    <property type="evidence" value="ECO:0007669"/>
    <property type="project" value="UniProtKB-UniRule"/>
</dbReference>
<evidence type="ECO:0000256" key="13">
    <source>
        <dbReference type="ARBA" id="ARBA00023134"/>
    </source>
</evidence>
<comment type="catalytic activity">
    <reaction evidence="2 14">
        <text>adenosylcob(III)inamide phosphate + GTP + H(+) = adenosylcob(III)inamide-GDP + diphosphate</text>
        <dbReference type="Rhea" id="RHEA:22712"/>
        <dbReference type="ChEBI" id="CHEBI:15378"/>
        <dbReference type="ChEBI" id="CHEBI:33019"/>
        <dbReference type="ChEBI" id="CHEBI:37565"/>
        <dbReference type="ChEBI" id="CHEBI:58502"/>
        <dbReference type="ChEBI" id="CHEBI:60487"/>
        <dbReference type="EC" id="2.7.7.62"/>
    </reaction>
</comment>
<feature type="active site" description="GMP-histidine intermediate" evidence="15">
    <location>
        <position position="52"/>
    </location>
</feature>
<name>A0A5C4NED0_9RHOB</name>
<comment type="function">
    <text evidence="4 14">Catalyzes ATP-dependent phosphorylation of adenosylcobinamide and addition of GMP to adenosylcobinamide phosphate.</text>
</comment>
<dbReference type="UniPathway" id="UPA00148">
    <property type="reaction ID" value="UER00236"/>
</dbReference>
<keyword evidence="10 14" id="KW-0547">Nucleotide-binding</keyword>
<dbReference type="GO" id="GO:0005525">
    <property type="term" value="F:GTP binding"/>
    <property type="evidence" value="ECO:0007669"/>
    <property type="project" value="UniProtKB-UniRule"/>
</dbReference>
<protein>
    <recommendedName>
        <fullName evidence="14">Bifunctional adenosylcobalamin biosynthesis protein</fullName>
        <ecNumber evidence="14">2.7.1.156</ecNumber>
        <ecNumber evidence="14">2.7.7.62</ecNumber>
    </recommendedName>
</protein>
<dbReference type="NCBIfam" id="NF004469">
    <property type="entry name" value="PRK05800.1"/>
    <property type="match status" value="1"/>
</dbReference>
<dbReference type="PANTHER" id="PTHR34848">
    <property type="match status" value="1"/>
</dbReference>
<evidence type="ECO:0000256" key="11">
    <source>
        <dbReference type="ARBA" id="ARBA00022777"/>
    </source>
</evidence>
<feature type="binding site" evidence="16">
    <location>
        <begin position="36"/>
        <end position="38"/>
    </location>
    <ligand>
        <name>GTP</name>
        <dbReference type="ChEBI" id="CHEBI:37565"/>
    </ligand>
</feature>
<comment type="pathway">
    <text evidence="6 14">Cofactor biosynthesis; adenosylcobalamin biosynthesis; adenosylcobalamin from cob(II)yrinate a,c-diamide: step 5/7.</text>
</comment>
<dbReference type="InterPro" id="IPR027417">
    <property type="entry name" value="P-loop_NTPase"/>
</dbReference>
<feature type="binding site" evidence="16">
    <location>
        <position position="85"/>
    </location>
    <ligand>
        <name>GTP</name>
        <dbReference type="ChEBI" id="CHEBI:37565"/>
    </ligand>
</feature>
<comment type="catalytic activity">
    <reaction evidence="3">
        <text>adenosylcob(III)inamide + GTP = adenosylcob(III)inamide phosphate + GDP + H(+)</text>
        <dbReference type="Rhea" id="RHEA:15765"/>
        <dbReference type="ChEBI" id="CHEBI:2480"/>
        <dbReference type="ChEBI" id="CHEBI:15378"/>
        <dbReference type="ChEBI" id="CHEBI:37565"/>
        <dbReference type="ChEBI" id="CHEBI:58189"/>
        <dbReference type="ChEBI" id="CHEBI:58502"/>
        <dbReference type="EC" id="2.7.1.156"/>
    </reaction>
</comment>
<keyword evidence="13 14" id="KW-0342">GTP-binding</keyword>
<keyword evidence="8 14" id="KW-0169">Cobalamin biosynthesis</keyword>
<evidence type="ECO:0000256" key="4">
    <source>
        <dbReference type="ARBA" id="ARBA00003889"/>
    </source>
</evidence>
<feature type="binding site" evidence="16">
    <location>
        <position position="64"/>
    </location>
    <ligand>
        <name>GTP</name>
        <dbReference type="ChEBI" id="CHEBI:37565"/>
    </ligand>
</feature>
<dbReference type="InterPro" id="IPR003203">
    <property type="entry name" value="CobU/CobP"/>
</dbReference>
<evidence type="ECO:0000256" key="8">
    <source>
        <dbReference type="ARBA" id="ARBA00022573"/>
    </source>
</evidence>
<dbReference type="RefSeq" id="WP_139080882.1">
    <property type="nucleotide sequence ID" value="NZ_VDFV01000005.1"/>
</dbReference>
<evidence type="ECO:0000256" key="15">
    <source>
        <dbReference type="PIRSR" id="PIRSR006135-1"/>
    </source>
</evidence>
<evidence type="ECO:0000256" key="3">
    <source>
        <dbReference type="ARBA" id="ARBA00001522"/>
    </source>
</evidence>
<dbReference type="Gene3D" id="3.40.50.300">
    <property type="entry name" value="P-loop containing nucleotide triphosphate hydrolases"/>
    <property type="match status" value="1"/>
</dbReference>
<dbReference type="PANTHER" id="PTHR34848:SF1">
    <property type="entry name" value="BIFUNCTIONAL ADENOSYLCOBALAMIN BIOSYNTHESIS PROTEIN COBU"/>
    <property type="match status" value="1"/>
</dbReference>
<accession>A0A5C4NED0</accession>
<evidence type="ECO:0000256" key="5">
    <source>
        <dbReference type="ARBA" id="ARBA00004692"/>
    </source>
</evidence>
<dbReference type="Pfam" id="PF02283">
    <property type="entry name" value="CobU"/>
    <property type="match status" value="1"/>
</dbReference>
<comment type="pathway">
    <text evidence="5 14">Cofactor biosynthesis; adenosylcobalamin biosynthesis; adenosylcobalamin from cob(II)yrinate a,c-diamide: step 6/7.</text>
</comment>
<evidence type="ECO:0000256" key="6">
    <source>
        <dbReference type="ARBA" id="ARBA00005159"/>
    </source>
</evidence>
<proteinExistence type="inferred from homology"/>
<keyword evidence="17" id="KW-0548">Nucleotidyltransferase</keyword>
<evidence type="ECO:0000256" key="10">
    <source>
        <dbReference type="ARBA" id="ARBA00022741"/>
    </source>
</evidence>
<evidence type="ECO:0000256" key="9">
    <source>
        <dbReference type="ARBA" id="ARBA00022679"/>
    </source>
</evidence>
<evidence type="ECO:0000313" key="17">
    <source>
        <dbReference type="EMBL" id="TNC73003.1"/>
    </source>
</evidence>
<feature type="binding site" evidence="16">
    <location>
        <begin position="11"/>
        <end position="18"/>
    </location>
    <ligand>
        <name>GTP</name>
        <dbReference type="ChEBI" id="CHEBI:37565"/>
    </ligand>
</feature>
<keyword evidence="18" id="KW-1185">Reference proteome</keyword>
<reference evidence="17 18" key="1">
    <citation type="submission" date="2019-06" db="EMBL/GenBank/DDBJ databases">
        <authorList>
            <person name="Jiang L."/>
        </authorList>
    </citation>
    <scope>NUCLEOTIDE SEQUENCE [LARGE SCALE GENOMIC DNA]</scope>
    <source>
        <strain evidence="17 18">YIM 48858</strain>
    </source>
</reference>
<dbReference type="CDD" id="cd00544">
    <property type="entry name" value="CobU"/>
    <property type="match status" value="1"/>
</dbReference>
<comment type="caution">
    <text evidence="17">The sequence shown here is derived from an EMBL/GenBank/DDBJ whole genome shotgun (WGS) entry which is preliminary data.</text>
</comment>
<dbReference type="EMBL" id="VDFV01000005">
    <property type="protein sequence ID" value="TNC73003.1"/>
    <property type="molecule type" value="Genomic_DNA"/>
</dbReference>
<evidence type="ECO:0000256" key="12">
    <source>
        <dbReference type="ARBA" id="ARBA00022840"/>
    </source>
</evidence>
<dbReference type="OrthoDB" id="9788370at2"/>
<organism evidence="17 18">
    <name type="scientific">Rubellimicrobium roseum</name>
    <dbReference type="NCBI Taxonomy" id="687525"/>
    <lineage>
        <taxon>Bacteria</taxon>
        <taxon>Pseudomonadati</taxon>
        <taxon>Pseudomonadota</taxon>
        <taxon>Alphaproteobacteria</taxon>
        <taxon>Rhodobacterales</taxon>
        <taxon>Roseobacteraceae</taxon>
        <taxon>Rubellimicrobium</taxon>
    </lineage>
</organism>
<comment type="similarity">
    <text evidence="7 14">Belongs to the CobU/CobP family.</text>
</comment>
<gene>
    <name evidence="17" type="primary">cobU</name>
    <name evidence="17" type="ORF">FHG71_06820</name>
</gene>
<keyword evidence="12 14" id="KW-0067">ATP-binding</keyword>